<dbReference type="InterPro" id="IPR019842">
    <property type="entry name" value="Uricase_CS"/>
</dbReference>
<dbReference type="GO" id="GO:0019628">
    <property type="term" value="P:urate catabolic process"/>
    <property type="evidence" value="ECO:0007669"/>
    <property type="project" value="UniProtKB-UniPathway"/>
</dbReference>
<feature type="active site" description="Charge relay system" evidence="6">
    <location>
        <position position="12"/>
    </location>
</feature>
<evidence type="ECO:0000256" key="8">
    <source>
        <dbReference type="RuleBase" id="RU004455"/>
    </source>
</evidence>
<proteinExistence type="inferred from homology"/>
<accession>A0A1Y5XXI8</accession>
<feature type="binding site" evidence="7">
    <location>
        <position position="152"/>
    </location>
    <ligand>
        <name>5-hydroxyisourate</name>
        <dbReference type="ChEBI" id="CHEBI:18072"/>
    </ligand>
</feature>
<feature type="binding site" evidence="7">
    <location>
        <position position="238"/>
    </location>
    <ligand>
        <name>O2</name>
        <dbReference type="ChEBI" id="CHEBI:15379"/>
    </ligand>
</feature>
<dbReference type="GO" id="GO:0006144">
    <property type="term" value="P:purine nucleobase metabolic process"/>
    <property type="evidence" value="ECO:0007669"/>
    <property type="project" value="UniProtKB-KW"/>
</dbReference>
<protein>
    <recommendedName>
        <fullName evidence="5 8">Uricase</fullName>
        <ecNumber evidence="5 8">1.7.3.3</ecNumber>
    </recommendedName>
    <alternativeName>
        <fullName evidence="5">Urate oxidase</fullName>
    </alternativeName>
</protein>
<dbReference type="Pfam" id="PF01014">
    <property type="entry name" value="Uricase"/>
    <property type="match status" value="2"/>
</dbReference>
<evidence type="ECO:0000313" key="10">
    <source>
        <dbReference type="Proteomes" id="UP000192674"/>
    </source>
</evidence>
<dbReference type="GO" id="GO:0004846">
    <property type="term" value="F:urate oxidase activity"/>
    <property type="evidence" value="ECO:0007669"/>
    <property type="project" value="UniProtKB-EC"/>
</dbReference>
<evidence type="ECO:0000256" key="4">
    <source>
        <dbReference type="ARBA" id="ARBA00023002"/>
    </source>
</evidence>
<dbReference type="Proteomes" id="UP000192674">
    <property type="component" value="Unassembled WGS sequence"/>
</dbReference>
<evidence type="ECO:0000256" key="6">
    <source>
        <dbReference type="PIRSR" id="PIRSR000241-1"/>
    </source>
</evidence>
<feature type="binding site" evidence="7">
    <location>
        <position position="212"/>
    </location>
    <ligand>
        <name>urate</name>
        <dbReference type="ChEBI" id="CHEBI:17775"/>
    </ligand>
</feature>
<feature type="binding site" evidence="7">
    <location>
        <position position="57"/>
    </location>
    <ligand>
        <name>urate</name>
        <dbReference type="ChEBI" id="CHEBI:17775"/>
    </ligand>
</feature>
<dbReference type="Gene3D" id="3.10.270.10">
    <property type="entry name" value="Urate Oxidase"/>
    <property type="match status" value="1"/>
</dbReference>
<name>A0A1Y5XXI8_KIBAR</name>
<organism evidence="9 10">
    <name type="scientific">Kibdelosporangium aridum</name>
    <dbReference type="NCBI Taxonomy" id="2030"/>
    <lineage>
        <taxon>Bacteria</taxon>
        <taxon>Bacillati</taxon>
        <taxon>Actinomycetota</taxon>
        <taxon>Actinomycetes</taxon>
        <taxon>Pseudonocardiales</taxon>
        <taxon>Pseudonocardiaceae</taxon>
        <taxon>Kibdelosporangium</taxon>
    </lineage>
</organism>
<dbReference type="PANTHER" id="PTHR42874:SF1">
    <property type="entry name" value="URICASE"/>
    <property type="match status" value="1"/>
</dbReference>
<comment type="function">
    <text evidence="5 8">Catalyzes the oxidation of uric acid to 5-hydroxyisourate, which is further processed to form (S)-allantoin.</text>
</comment>
<dbReference type="OrthoDB" id="9809009at2"/>
<feature type="binding site" evidence="7">
    <location>
        <position position="58"/>
    </location>
    <ligand>
        <name>urate</name>
        <dbReference type="ChEBI" id="CHEBI:17775"/>
    </ligand>
</feature>
<comment type="similarity">
    <text evidence="2 5 8">Belongs to the uricase family.</text>
</comment>
<dbReference type="EC" id="1.7.3.3" evidence="5 8"/>
<feature type="binding site" evidence="7">
    <location>
        <position position="169"/>
    </location>
    <ligand>
        <name>urate</name>
        <dbReference type="ChEBI" id="CHEBI:17775"/>
    </ligand>
</feature>
<dbReference type="AlphaFoldDB" id="A0A1Y5XXI8"/>
<dbReference type="UniPathway" id="UPA00394">
    <property type="reaction ID" value="UER00650"/>
</dbReference>
<keyword evidence="10" id="KW-1185">Reference proteome</keyword>
<comment type="pathway">
    <text evidence="1 5">Purine metabolism; urate degradation; (S)-allantoin from urate: step 1/3.</text>
</comment>
<dbReference type="RefSeq" id="WP_084430727.1">
    <property type="nucleotide sequence ID" value="NZ_FWXV01000006.1"/>
</dbReference>
<evidence type="ECO:0000313" key="9">
    <source>
        <dbReference type="EMBL" id="SMD21143.1"/>
    </source>
</evidence>
<dbReference type="NCBIfam" id="TIGR03383">
    <property type="entry name" value="urate_oxi"/>
    <property type="match status" value="1"/>
</dbReference>
<feature type="active site" description="Charge relay system" evidence="6">
    <location>
        <position position="57"/>
    </location>
</feature>
<comment type="catalytic activity">
    <reaction evidence="5 8">
        <text>urate + O2 + H2O = 5-hydroxyisourate + H2O2</text>
        <dbReference type="Rhea" id="RHEA:21368"/>
        <dbReference type="ChEBI" id="CHEBI:15377"/>
        <dbReference type="ChEBI" id="CHEBI:15379"/>
        <dbReference type="ChEBI" id="CHEBI:16240"/>
        <dbReference type="ChEBI" id="CHEBI:17775"/>
        <dbReference type="ChEBI" id="CHEBI:18072"/>
        <dbReference type="EC" id="1.7.3.3"/>
    </reaction>
</comment>
<gene>
    <name evidence="9" type="ORF">SAMN05661093_06763</name>
</gene>
<evidence type="ECO:0000256" key="2">
    <source>
        <dbReference type="ARBA" id="ARBA00009760"/>
    </source>
</evidence>
<feature type="binding site" evidence="7">
    <location>
        <position position="212"/>
    </location>
    <ligand>
        <name>5-hydroxyisourate</name>
        <dbReference type="ChEBI" id="CHEBI:18072"/>
    </ligand>
</feature>
<feature type="binding site" evidence="7">
    <location>
        <position position="238"/>
    </location>
    <ligand>
        <name>urate</name>
        <dbReference type="ChEBI" id="CHEBI:17775"/>
    </ligand>
</feature>
<evidence type="ECO:0000256" key="1">
    <source>
        <dbReference type="ARBA" id="ARBA00004831"/>
    </source>
</evidence>
<feature type="active site" description="Charge relay system" evidence="6">
    <location>
        <position position="240"/>
    </location>
</feature>
<dbReference type="PROSITE" id="PS00366">
    <property type="entry name" value="URICASE"/>
    <property type="match status" value="1"/>
</dbReference>
<dbReference type="SUPFAM" id="SSF55620">
    <property type="entry name" value="Tetrahydrobiopterin biosynthesis enzymes-like"/>
    <property type="match status" value="2"/>
</dbReference>
<dbReference type="PANTHER" id="PTHR42874">
    <property type="entry name" value="URICASE"/>
    <property type="match status" value="1"/>
</dbReference>
<feature type="binding site" evidence="7">
    <location>
        <position position="57"/>
    </location>
    <ligand>
        <name>5-hydroxyisourate</name>
        <dbReference type="ChEBI" id="CHEBI:18072"/>
    </ligand>
</feature>
<reference evidence="9 10" key="1">
    <citation type="submission" date="2017-04" db="EMBL/GenBank/DDBJ databases">
        <authorList>
            <person name="Afonso C.L."/>
            <person name="Miller P.J."/>
            <person name="Scott M.A."/>
            <person name="Spackman E."/>
            <person name="Goraichik I."/>
            <person name="Dimitrov K.M."/>
            <person name="Suarez D.L."/>
            <person name="Swayne D.E."/>
        </authorList>
    </citation>
    <scope>NUCLEOTIDE SEQUENCE [LARGE SCALE GENOMIC DNA]</scope>
    <source>
        <strain evidence="9 10">DSM 43828</strain>
    </source>
</reference>
<dbReference type="InterPro" id="IPR002042">
    <property type="entry name" value="Uricase"/>
</dbReference>
<evidence type="ECO:0000256" key="7">
    <source>
        <dbReference type="PIRSR" id="PIRSR000241-2"/>
    </source>
</evidence>
<evidence type="ECO:0000256" key="5">
    <source>
        <dbReference type="PIRNR" id="PIRNR000241"/>
    </source>
</evidence>
<feature type="binding site" evidence="7">
    <location>
        <position position="169"/>
    </location>
    <ligand>
        <name>5-hydroxyisourate</name>
        <dbReference type="ChEBI" id="CHEBI:18072"/>
    </ligand>
</feature>
<keyword evidence="4 5" id="KW-0560">Oxidoreductase</keyword>
<feature type="binding site" evidence="7">
    <location>
        <position position="152"/>
    </location>
    <ligand>
        <name>urate</name>
        <dbReference type="ChEBI" id="CHEBI:17775"/>
    </ligand>
</feature>
<sequence length="290" mass="32027">MAYSLGPNQYGKAEVRMVTVTRSGSTHSLQDLTVSTSLRGSLEATHLTGDNSDVVATDTQKNTVFAFAKEEPVGEIEDFALRLGRHFVSSFSQITGARVLIDSHGWDRINQHSFARGSSEVRTTAVTVSGDQHWVVSGLRDLVVLKTTGSEFHGYPKDKYTTLPETTDRILATAVTARWRYQGAALDWSASFSAIRSILLTTFAEKHSLSLQQTLYAMGAAVVETRPEVAEIRLSMPNKHHFVVDLSPFGLENDNEVFYAADRPYGLIEGSVIRDDAEDEGDAWYSLPMF</sequence>
<dbReference type="EMBL" id="FWXV01000006">
    <property type="protein sequence ID" value="SMD21143.1"/>
    <property type="molecule type" value="Genomic_DNA"/>
</dbReference>
<dbReference type="PRINTS" id="PR00093">
    <property type="entry name" value="URICASE"/>
</dbReference>
<feature type="binding site" evidence="7">
    <location>
        <position position="238"/>
    </location>
    <ligand>
        <name>5-hydroxyisourate</name>
        <dbReference type="ChEBI" id="CHEBI:18072"/>
    </ligand>
</feature>
<keyword evidence="3 5" id="KW-0659">Purine metabolism</keyword>
<dbReference type="PIRSF" id="PIRSF000241">
    <property type="entry name" value="Urate_oxidase"/>
    <property type="match status" value="1"/>
</dbReference>
<feature type="binding site" evidence="7">
    <location>
        <position position="57"/>
    </location>
    <ligand>
        <name>O2</name>
        <dbReference type="ChEBI" id="CHEBI:15379"/>
    </ligand>
</feature>
<evidence type="ECO:0000256" key="3">
    <source>
        <dbReference type="ARBA" id="ARBA00022631"/>
    </source>
</evidence>